<dbReference type="EMBL" id="LAZR01012336">
    <property type="protein sequence ID" value="KKM27362.1"/>
    <property type="molecule type" value="Genomic_DNA"/>
</dbReference>
<proteinExistence type="predicted"/>
<sequence>MKKIILILNYFVKSFKNFGYLPRKRKIKQKYLIYAIVSLDSGFIRVGKTHNSMSIRWTKYKNKAFNAKNPEKGDFYDEMRSHSIYDSDGNLDIPLSYKKVSEKFVRILIDCQFGSNPQQSKVQGAISEEFFTIFVNRDMTNKEGFNLGKNNKYNRHVGDLFGPGATNPYWKDVKIDLLFDLMKQGFTKYGVAYILGVSFSTVEKRVESVSGGKLYEQFQVELISPLIAAMVRQGYTGLQISKSFHRFDIDKKDIFSTKDAKKSARAGKIKVMNYNPQSIETFLRPIILEFIIKGMTLEEISVELKNLEIINLYRKYYSKGSLKSLIPRLFEGRAIEKLRQIYMEPIIENLLRVKDQGGKYLGAFKIVVHLGWASETDSREIKQPAADRLMSFLKARWGFTKITDARNFFISNYLGYHEYDYFYLN</sequence>
<evidence type="ECO:0000313" key="1">
    <source>
        <dbReference type="EMBL" id="KKM27362.1"/>
    </source>
</evidence>
<name>A0A0F9III4_9ZZZZ</name>
<organism evidence="1">
    <name type="scientific">marine sediment metagenome</name>
    <dbReference type="NCBI Taxonomy" id="412755"/>
    <lineage>
        <taxon>unclassified sequences</taxon>
        <taxon>metagenomes</taxon>
        <taxon>ecological metagenomes</taxon>
    </lineage>
</organism>
<reference evidence="1" key="1">
    <citation type="journal article" date="2015" name="Nature">
        <title>Complex archaea that bridge the gap between prokaryotes and eukaryotes.</title>
        <authorList>
            <person name="Spang A."/>
            <person name="Saw J.H."/>
            <person name="Jorgensen S.L."/>
            <person name="Zaremba-Niedzwiedzka K."/>
            <person name="Martijn J."/>
            <person name="Lind A.E."/>
            <person name="van Eijk R."/>
            <person name="Schleper C."/>
            <person name="Guy L."/>
            <person name="Ettema T.J."/>
        </authorList>
    </citation>
    <scope>NUCLEOTIDE SEQUENCE</scope>
</reference>
<accession>A0A0F9III4</accession>
<comment type="caution">
    <text evidence="1">The sequence shown here is derived from an EMBL/GenBank/DDBJ whole genome shotgun (WGS) entry which is preliminary data.</text>
</comment>
<gene>
    <name evidence="1" type="ORF">LCGC14_1575480</name>
</gene>
<dbReference type="AlphaFoldDB" id="A0A0F9III4"/>
<protein>
    <submittedName>
        <fullName evidence="1">Uncharacterized protein</fullName>
    </submittedName>
</protein>